<dbReference type="AlphaFoldDB" id="A0A0F7SXD3"/>
<evidence type="ECO:0000313" key="2">
    <source>
        <dbReference type="EMBL" id="CED85389.1"/>
    </source>
</evidence>
<dbReference type="EMBL" id="LN483332">
    <property type="protein sequence ID" value="CED85389.1"/>
    <property type="molecule type" value="Genomic_DNA"/>
</dbReference>
<protein>
    <submittedName>
        <fullName evidence="2">Uncharacterized protein</fullName>
    </submittedName>
</protein>
<name>A0A0F7SXD3_PHARH</name>
<organism evidence="2">
    <name type="scientific">Phaffia rhodozyma</name>
    <name type="common">Yeast</name>
    <name type="synonym">Xanthophyllomyces dendrorhous</name>
    <dbReference type="NCBI Taxonomy" id="264483"/>
    <lineage>
        <taxon>Eukaryota</taxon>
        <taxon>Fungi</taxon>
        <taxon>Dikarya</taxon>
        <taxon>Basidiomycota</taxon>
        <taxon>Agaricomycotina</taxon>
        <taxon>Tremellomycetes</taxon>
        <taxon>Cystofilobasidiales</taxon>
        <taxon>Mrakiaceae</taxon>
        <taxon>Phaffia</taxon>
    </lineage>
</organism>
<accession>A0A0F7SXD3</accession>
<proteinExistence type="predicted"/>
<feature type="compositionally biased region" description="Basic and acidic residues" evidence="1">
    <location>
        <begin position="64"/>
        <end position="73"/>
    </location>
</feature>
<evidence type="ECO:0000256" key="1">
    <source>
        <dbReference type="SAM" id="MobiDB-lite"/>
    </source>
</evidence>
<feature type="region of interest" description="Disordered" evidence="1">
    <location>
        <begin position="27"/>
        <end position="115"/>
    </location>
</feature>
<sequence length="123" mass="13737">MNVWKKSAETIRAWVGIVREKARRIRREEKESLQATSPRCRALPTGDLSALGVEGPILPMKRCRSPDETKPDGLEDEDLTGAEGHPVKDDSARQPSRLGRVARQSKRAENSTVMKTRVICLDS</sequence>
<reference evidence="2" key="1">
    <citation type="submission" date="2014-08" db="EMBL/GenBank/DDBJ databases">
        <authorList>
            <person name="Sharma Rahul"/>
            <person name="Thines Marco"/>
        </authorList>
    </citation>
    <scope>NUCLEOTIDE SEQUENCE</scope>
</reference>